<feature type="compositionally biased region" description="Basic and acidic residues" evidence="1">
    <location>
        <begin position="24"/>
        <end position="33"/>
    </location>
</feature>
<feature type="region of interest" description="Disordered" evidence="1">
    <location>
        <begin position="1"/>
        <end position="36"/>
    </location>
</feature>
<proteinExistence type="predicted"/>
<evidence type="ECO:0000313" key="3">
    <source>
        <dbReference type="Proteomes" id="UP000183208"/>
    </source>
</evidence>
<evidence type="ECO:0000313" key="2">
    <source>
        <dbReference type="EMBL" id="SED37779.1"/>
    </source>
</evidence>
<protein>
    <submittedName>
        <fullName evidence="2">Uncharacterized protein</fullName>
    </submittedName>
</protein>
<sequence length="93" mass="10184">MSKEDRDRAQARMDKQTRATQDARSGKADRDSANKAVLDNMAKLRALRLAREAAEPPRVAVAKKAAPKKKKADEPAPALSDWLASQQSGGRRT</sequence>
<name>A0A1M7A9V1_9BRAD</name>
<feature type="compositionally biased region" description="Basic and acidic residues" evidence="1">
    <location>
        <begin position="1"/>
        <end position="17"/>
    </location>
</feature>
<evidence type="ECO:0000256" key="1">
    <source>
        <dbReference type="SAM" id="MobiDB-lite"/>
    </source>
</evidence>
<reference evidence="2 3" key="1">
    <citation type="submission" date="2016-10" db="EMBL/GenBank/DDBJ databases">
        <authorList>
            <person name="de Groot N.N."/>
        </authorList>
    </citation>
    <scope>NUCLEOTIDE SEQUENCE [LARGE SCALE GENOMIC DNA]</scope>
    <source>
        <strain evidence="2 3">GAS522</strain>
    </source>
</reference>
<gene>
    <name evidence="2" type="ORF">SAMN05444171_3949</name>
</gene>
<feature type="region of interest" description="Disordered" evidence="1">
    <location>
        <begin position="50"/>
        <end position="93"/>
    </location>
</feature>
<dbReference type="EMBL" id="FNTI01000001">
    <property type="protein sequence ID" value="SED37779.1"/>
    <property type="molecule type" value="Genomic_DNA"/>
</dbReference>
<dbReference type="Proteomes" id="UP000183208">
    <property type="component" value="Unassembled WGS sequence"/>
</dbReference>
<organism evidence="2 3">
    <name type="scientific">Bradyrhizobium lablabi</name>
    <dbReference type="NCBI Taxonomy" id="722472"/>
    <lineage>
        <taxon>Bacteria</taxon>
        <taxon>Pseudomonadati</taxon>
        <taxon>Pseudomonadota</taxon>
        <taxon>Alphaproteobacteria</taxon>
        <taxon>Hyphomicrobiales</taxon>
        <taxon>Nitrobacteraceae</taxon>
        <taxon>Bradyrhizobium</taxon>
    </lineage>
</organism>
<dbReference type="RefSeq" id="WP_244525185.1">
    <property type="nucleotide sequence ID" value="NZ_FNTI01000001.1"/>
</dbReference>
<accession>A0A1M7A9V1</accession>
<dbReference type="AlphaFoldDB" id="A0A1M7A9V1"/>
<feature type="compositionally biased region" description="Polar residues" evidence="1">
    <location>
        <begin position="83"/>
        <end position="93"/>
    </location>
</feature>